<protein>
    <submittedName>
        <fullName evidence="2">Uncharacterized protein</fullName>
    </submittedName>
</protein>
<reference evidence="2" key="1">
    <citation type="submission" date="2020-10" db="EMBL/GenBank/DDBJ databases">
        <authorList>
            <person name="Gilroy R."/>
        </authorList>
    </citation>
    <scope>NUCLEOTIDE SEQUENCE</scope>
    <source>
        <strain evidence="2">CHK123-3438</strain>
    </source>
</reference>
<feature type="region of interest" description="Disordered" evidence="1">
    <location>
        <begin position="95"/>
        <end position="172"/>
    </location>
</feature>
<feature type="compositionally biased region" description="Basic and acidic residues" evidence="1">
    <location>
        <begin position="14"/>
        <end position="24"/>
    </location>
</feature>
<dbReference type="Pfam" id="PF10685">
    <property type="entry name" value="KGG"/>
    <property type="match status" value="1"/>
</dbReference>
<sequence length="172" mass="18766">MAGGHENLIPFSNRSKDEARENGRKGGKASGETRRKKANFRKALNAILTAKIDHPEWTPFLESLGLDSTVEAAVNAAMIREALNGNVKAYEAISRYSGQSDRTDADQEEQKARTEATKAQTAAAKAKSGQDEEEEVPDDGFLEALKGSAAEDWEGAEPPDEEEDELEDNKET</sequence>
<feature type="compositionally biased region" description="Low complexity" evidence="1">
    <location>
        <begin position="117"/>
        <end position="127"/>
    </location>
</feature>
<name>A0A9D1GMP5_9FIRM</name>
<feature type="region of interest" description="Disordered" evidence="1">
    <location>
        <begin position="1"/>
        <end position="38"/>
    </location>
</feature>
<evidence type="ECO:0000256" key="1">
    <source>
        <dbReference type="SAM" id="MobiDB-lite"/>
    </source>
</evidence>
<dbReference type="Proteomes" id="UP000886860">
    <property type="component" value="Unassembled WGS sequence"/>
</dbReference>
<dbReference type="AlphaFoldDB" id="A0A9D1GMP5"/>
<accession>A0A9D1GMP5</accession>
<evidence type="ECO:0000313" key="2">
    <source>
        <dbReference type="EMBL" id="HIT42934.1"/>
    </source>
</evidence>
<reference evidence="2" key="2">
    <citation type="journal article" date="2021" name="PeerJ">
        <title>Extensive microbial diversity within the chicken gut microbiome revealed by metagenomics and culture.</title>
        <authorList>
            <person name="Gilroy R."/>
            <person name="Ravi A."/>
            <person name="Getino M."/>
            <person name="Pursley I."/>
            <person name="Horton D.L."/>
            <person name="Alikhan N.F."/>
            <person name="Baker D."/>
            <person name="Gharbi K."/>
            <person name="Hall N."/>
            <person name="Watson M."/>
            <person name="Adriaenssens E.M."/>
            <person name="Foster-Nyarko E."/>
            <person name="Jarju S."/>
            <person name="Secka A."/>
            <person name="Antonio M."/>
            <person name="Oren A."/>
            <person name="Chaudhuri R.R."/>
            <person name="La Ragione R."/>
            <person name="Hildebrand F."/>
            <person name="Pallen M.J."/>
        </authorList>
    </citation>
    <scope>NUCLEOTIDE SEQUENCE</scope>
    <source>
        <strain evidence="2">CHK123-3438</strain>
    </source>
</reference>
<comment type="caution">
    <text evidence="2">The sequence shown here is derived from an EMBL/GenBank/DDBJ whole genome shotgun (WGS) entry which is preliminary data.</text>
</comment>
<feature type="compositionally biased region" description="Basic and acidic residues" evidence="1">
    <location>
        <begin position="101"/>
        <end position="116"/>
    </location>
</feature>
<proteinExistence type="predicted"/>
<feature type="compositionally biased region" description="Acidic residues" evidence="1">
    <location>
        <begin position="151"/>
        <end position="172"/>
    </location>
</feature>
<feature type="compositionally biased region" description="Acidic residues" evidence="1">
    <location>
        <begin position="131"/>
        <end position="141"/>
    </location>
</feature>
<dbReference type="EMBL" id="DVKS01000209">
    <property type="protein sequence ID" value="HIT42934.1"/>
    <property type="molecule type" value="Genomic_DNA"/>
</dbReference>
<evidence type="ECO:0000313" key="3">
    <source>
        <dbReference type="Proteomes" id="UP000886860"/>
    </source>
</evidence>
<organism evidence="2 3">
    <name type="scientific">Candidatus Caccovicinus merdipullorum</name>
    <dbReference type="NCBI Taxonomy" id="2840724"/>
    <lineage>
        <taxon>Bacteria</taxon>
        <taxon>Bacillati</taxon>
        <taxon>Bacillota</taxon>
        <taxon>Clostridia</taxon>
        <taxon>Eubacteriales</taxon>
        <taxon>Candidatus Caccovicinus</taxon>
    </lineage>
</organism>
<dbReference type="InterPro" id="IPR019626">
    <property type="entry name" value="Stress-induced_KGG_rpt"/>
</dbReference>
<gene>
    <name evidence="2" type="ORF">IAB60_12725</name>
</gene>